<organism evidence="2 3">
    <name type="scientific">Danaus plexippus plexippus</name>
    <dbReference type="NCBI Taxonomy" id="278856"/>
    <lineage>
        <taxon>Eukaryota</taxon>
        <taxon>Metazoa</taxon>
        <taxon>Ecdysozoa</taxon>
        <taxon>Arthropoda</taxon>
        <taxon>Hexapoda</taxon>
        <taxon>Insecta</taxon>
        <taxon>Pterygota</taxon>
        <taxon>Neoptera</taxon>
        <taxon>Endopterygota</taxon>
        <taxon>Lepidoptera</taxon>
        <taxon>Glossata</taxon>
        <taxon>Ditrysia</taxon>
        <taxon>Papilionoidea</taxon>
        <taxon>Nymphalidae</taxon>
        <taxon>Danainae</taxon>
        <taxon>Danaini</taxon>
        <taxon>Danaina</taxon>
        <taxon>Danaus</taxon>
        <taxon>Danaus</taxon>
    </lineage>
</organism>
<protein>
    <submittedName>
        <fullName evidence="2">Uncharacterized protein</fullName>
    </submittedName>
</protein>
<sequence>MSISTATDERTEGDDDTSQGSQPKEESSDSENENENDSQKVLPPR</sequence>
<keyword evidence="3" id="KW-1185">Reference proteome</keyword>
<feature type="region of interest" description="Disordered" evidence="1">
    <location>
        <begin position="1"/>
        <end position="45"/>
    </location>
</feature>
<dbReference type="KEGG" id="dpl:KGM_201783"/>
<name>A0A212FJ19_DANPL</name>
<evidence type="ECO:0000313" key="2">
    <source>
        <dbReference type="EMBL" id="OWR53747.1"/>
    </source>
</evidence>
<gene>
    <name evidence="2" type="ORF">KGM_201783</name>
</gene>
<proteinExistence type="predicted"/>
<accession>A0A212FJ19</accession>
<comment type="caution">
    <text evidence="2">The sequence shown here is derived from an EMBL/GenBank/DDBJ whole genome shotgun (WGS) entry which is preliminary data.</text>
</comment>
<evidence type="ECO:0000256" key="1">
    <source>
        <dbReference type="SAM" id="MobiDB-lite"/>
    </source>
</evidence>
<dbReference type="Proteomes" id="UP000007151">
    <property type="component" value="Unassembled WGS sequence"/>
</dbReference>
<dbReference type="AlphaFoldDB" id="A0A212FJ19"/>
<dbReference type="EMBL" id="AGBW02008320">
    <property type="protein sequence ID" value="OWR53747.1"/>
    <property type="molecule type" value="Genomic_DNA"/>
</dbReference>
<dbReference type="InParanoid" id="A0A212FJ19"/>
<reference evidence="2 3" key="1">
    <citation type="journal article" date="2011" name="Cell">
        <title>The monarch butterfly genome yields insights into long-distance migration.</title>
        <authorList>
            <person name="Zhan S."/>
            <person name="Merlin C."/>
            <person name="Boore J.L."/>
            <person name="Reppert S.M."/>
        </authorList>
    </citation>
    <scope>NUCLEOTIDE SEQUENCE [LARGE SCALE GENOMIC DNA]</scope>
    <source>
        <strain evidence="2">F-2</strain>
    </source>
</reference>
<evidence type="ECO:0000313" key="3">
    <source>
        <dbReference type="Proteomes" id="UP000007151"/>
    </source>
</evidence>